<evidence type="ECO:0008006" key="2">
    <source>
        <dbReference type="Google" id="ProtNLM"/>
    </source>
</evidence>
<organism evidence="1">
    <name type="scientific">invertebrate metagenome</name>
    <dbReference type="NCBI Taxonomy" id="1711999"/>
    <lineage>
        <taxon>unclassified sequences</taxon>
        <taxon>metagenomes</taxon>
        <taxon>organismal metagenomes</taxon>
    </lineage>
</organism>
<evidence type="ECO:0000313" key="1">
    <source>
        <dbReference type="EMBL" id="PJE80675.1"/>
    </source>
</evidence>
<gene>
    <name evidence="1" type="ORF">CI610_00336</name>
</gene>
<reference evidence="1" key="1">
    <citation type="journal article" date="2017" name="Appl. Environ. Microbiol.">
        <title>Molecular characterization of an Endozoicomonas-like organism causing infection in king scallop Pecten maximus L.</title>
        <authorList>
            <person name="Cano I."/>
            <person name="van Aerle R."/>
            <person name="Ross S."/>
            <person name="Verner-Jeffreys D.W."/>
            <person name="Paley R.K."/>
            <person name="Rimmer G."/>
            <person name="Ryder D."/>
            <person name="Hooper P."/>
            <person name="Stone D."/>
            <person name="Feist S.W."/>
        </authorList>
    </citation>
    <scope>NUCLEOTIDE SEQUENCE</scope>
</reference>
<comment type="caution">
    <text evidence="1">The sequence shown here is derived from an EMBL/GenBank/DDBJ whole genome shotgun (WGS) entry which is preliminary data.</text>
</comment>
<proteinExistence type="predicted"/>
<sequence>MSQEELGTRFGVNKRTIWLQEKSEEVAPVYAYAISYLLIRDRTRHLLDELSSLP</sequence>
<accession>A0A2H9TBQ0</accession>
<dbReference type="AlphaFoldDB" id="A0A2H9TBQ0"/>
<protein>
    <recommendedName>
        <fullName evidence="2">HTH cro/C1-type domain-containing protein</fullName>
    </recommendedName>
</protein>
<dbReference type="EMBL" id="NSIT01000009">
    <property type="protein sequence ID" value="PJE80675.1"/>
    <property type="molecule type" value="Genomic_DNA"/>
</dbReference>
<name>A0A2H9TBQ0_9ZZZZ</name>